<organism evidence="4">
    <name type="scientific">Schaalia odontolytica</name>
    <dbReference type="NCBI Taxonomy" id="1660"/>
    <lineage>
        <taxon>Bacteria</taxon>
        <taxon>Bacillati</taxon>
        <taxon>Actinomycetota</taxon>
        <taxon>Actinomycetes</taxon>
        <taxon>Actinomycetales</taxon>
        <taxon>Actinomycetaceae</taxon>
        <taxon>Schaalia</taxon>
    </lineage>
</organism>
<evidence type="ECO:0000256" key="2">
    <source>
        <dbReference type="SAM" id="Coils"/>
    </source>
</evidence>
<protein>
    <submittedName>
        <fullName evidence="4">Heat shock protein HspR</fullName>
    </submittedName>
</protein>
<dbReference type="Pfam" id="PF13411">
    <property type="entry name" value="MerR_1"/>
    <property type="match status" value="1"/>
</dbReference>
<dbReference type="Gene3D" id="1.10.1660.10">
    <property type="match status" value="1"/>
</dbReference>
<sequence length="174" mass="19974">MGHQDEVTFVISVAAQLAGMHPQTLRQYDRIGLVTPLRTKGRGRRYTRRDVERLKEIQRLSQDEGINLAGIQRIMELEDEVDRLREQRDALAERVEEFEPVFDRVFVASPDGQIRPMRRAHARRSEESRRGGMVPVRDRGLVAWRPAGKQRVRALIEASPEGVRVIEGTVVVSR</sequence>
<proteinExistence type="predicted"/>
<dbReference type="FunFam" id="1.10.1660.10:FF:000008">
    <property type="entry name" value="Heat shock transcriptional regulator"/>
    <property type="match status" value="1"/>
</dbReference>
<dbReference type="InterPro" id="IPR047057">
    <property type="entry name" value="MerR_fam"/>
</dbReference>
<feature type="coiled-coil region" evidence="2">
    <location>
        <begin position="67"/>
        <end position="94"/>
    </location>
</feature>
<dbReference type="AlphaFoldDB" id="A0A6N2S8Q3"/>
<evidence type="ECO:0000259" key="3">
    <source>
        <dbReference type="PROSITE" id="PS50937"/>
    </source>
</evidence>
<dbReference type="InterPro" id="IPR009061">
    <property type="entry name" value="DNA-bd_dom_put_sf"/>
</dbReference>
<evidence type="ECO:0000313" key="4">
    <source>
        <dbReference type="EMBL" id="VYS89294.1"/>
    </source>
</evidence>
<dbReference type="GO" id="GO:0003700">
    <property type="term" value="F:DNA-binding transcription factor activity"/>
    <property type="evidence" value="ECO:0007669"/>
    <property type="project" value="InterPro"/>
</dbReference>
<dbReference type="GO" id="GO:0003677">
    <property type="term" value="F:DNA binding"/>
    <property type="evidence" value="ECO:0007669"/>
    <property type="project" value="UniProtKB-KW"/>
</dbReference>
<dbReference type="SUPFAM" id="SSF46955">
    <property type="entry name" value="Putative DNA-binding domain"/>
    <property type="match status" value="1"/>
</dbReference>
<keyword evidence="1" id="KW-0238">DNA-binding</keyword>
<dbReference type="InterPro" id="IPR000551">
    <property type="entry name" value="MerR-type_HTH_dom"/>
</dbReference>
<accession>A0A6N2S8Q3</accession>
<dbReference type="SMART" id="SM00422">
    <property type="entry name" value="HTH_MERR"/>
    <property type="match status" value="1"/>
</dbReference>
<dbReference type="PANTHER" id="PTHR30204:SF58">
    <property type="entry name" value="HTH-TYPE TRANSCRIPTIONAL REGULATOR YFMP"/>
    <property type="match status" value="1"/>
</dbReference>
<dbReference type="EMBL" id="CACRSM010000002">
    <property type="protein sequence ID" value="VYS89294.1"/>
    <property type="molecule type" value="Genomic_DNA"/>
</dbReference>
<evidence type="ECO:0000256" key="1">
    <source>
        <dbReference type="ARBA" id="ARBA00023125"/>
    </source>
</evidence>
<keyword evidence="2" id="KW-0175">Coiled coil</keyword>
<keyword evidence="4" id="KW-0346">Stress response</keyword>
<gene>
    <name evidence="4" type="primary">hspR</name>
    <name evidence="4" type="ORF">AOLFYP35_00728</name>
</gene>
<feature type="domain" description="HTH merR-type" evidence="3">
    <location>
        <begin position="8"/>
        <end position="77"/>
    </location>
</feature>
<dbReference type="NCBIfam" id="NF047375">
    <property type="entry name" value="HeatShock_HspR"/>
    <property type="match status" value="1"/>
</dbReference>
<dbReference type="CDD" id="cd04766">
    <property type="entry name" value="HTH_HspR"/>
    <property type="match status" value="1"/>
</dbReference>
<dbReference type="PROSITE" id="PS50937">
    <property type="entry name" value="HTH_MERR_2"/>
    <property type="match status" value="1"/>
</dbReference>
<dbReference type="PANTHER" id="PTHR30204">
    <property type="entry name" value="REDOX-CYCLING DRUG-SENSING TRANSCRIPTIONAL ACTIVATOR SOXR"/>
    <property type="match status" value="1"/>
</dbReference>
<reference evidence="4" key="1">
    <citation type="submission" date="2019-11" db="EMBL/GenBank/DDBJ databases">
        <authorList>
            <person name="Feng L."/>
        </authorList>
    </citation>
    <scope>NUCLEOTIDE SEQUENCE</scope>
    <source>
        <strain evidence="4">AodontolyticusLFYP35</strain>
    </source>
</reference>
<name>A0A6N2S8Q3_9ACTO</name>